<evidence type="ECO:0000313" key="1">
    <source>
        <dbReference type="EMBL" id="MPN10616.1"/>
    </source>
</evidence>
<proteinExistence type="predicted"/>
<gene>
    <name evidence="1" type="ORF">SDC9_157911</name>
</gene>
<comment type="caution">
    <text evidence="1">The sequence shown here is derived from an EMBL/GenBank/DDBJ whole genome shotgun (WGS) entry which is preliminary data.</text>
</comment>
<organism evidence="1">
    <name type="scientific">bioreactor metagenome</name>
    <dbReference type="NCBI Taxonomy" id="1076179"/>
    <lineage>
        <taxon>unclassified sequences</taxon>
        <taxon>metagenomes</taxon>
        <taxon>ecological metagenomes</taxon>
    </lineage>
</organism>
<sequence length="89" mass="8857">MLNFTALDKAPKLSLNCTVTSATPLAFKAGVNVKVPSAATAGATLKRAPLLELTRNSTVCGSAISSAGPAIILVAQLAILCATASSATE</sequence>
<dbReference type="EMBL" id="VSSQ01056785">
    <property type="protein sequence ID" value="MPN10616.1"/>
    <property type="molecule type" value="Genomic_DNA"/>
</dbReference>
<reference evidence="1" key="1">
    <citation type="submission" date="2019-08" db="EMBL/GenBank/DDBJ databases">
        <authorList>
            <person name="Kucharzyk K."/>
            <person name="Murdoch R.W."/>
            <person name="Higgins S."/>
            <person name="Loffler F."/>
        </authorList>
    </citation>
    <scope>NUCLEOTIDE SEQUENCE</scope>
</reference>
<protein>
    <submittedName>
        <fullName evidence="1">Uncharacterized protein</fullName>
    </submittedName>
</protein>
<accession>A0A645FAH7</accession>
<name>A0A645FAH7_9ZZZZ</name>
<dbReference type="AlphaFoldDB" id="A0A645FAH7"/>